<protein>
    <submittedName>
        <fullName evidence="2">Uncharacterized protein</fullName>
    </submittedName>
</protein>
<dbReference type="Proteomes" id="UP001328107">
    <property type="component" value="Unassembled WGS sequence"/>
</dbReference>
<proteinExistence type="predicted"/>
<feature type="region of interest" description="Disordered" evidence="1">
    <location>
        <begin position="235"/>
        <end position="266"/>
    </location>
</feature>
<feature type="compositionally biased region" description="Polar residues" evidence="1">
    <location>
        <begin position="253"/>
        <end position="266"/>
    </location>
</feature>
<reference evidence="3" key="1">
    <citation type="submission" date="2022-10" db="EMBL/GenBank/DDBJ databases">
        <title>Genome assembly of Pristionchus species.</title>
        <authorList>
            <person name="Yoshida K."/>
            <person name="Sommer R.J."/>
        </authorList>
    </citation>
    <scope>NUCLEOTIDE SEQUENCE [LARGE SCALE GENOMIC DNA]</scope>
    <source>
        <strain evidence="3">RS5460</strain>
    </source>
</reference>
<dbReference type="AlphaFoldDB" id="A0AAN4ZP40"/>
<dbReference type="EMBL" id="BTRK01000003">
    <property type="protein sequence ID" value="GMR44296.1"/>
    <property type="molecule type" value="Genomic_DNA"/>
</dbReference>
<feature type="region of interest" description="Disordered" evidence="1">
    <location>
        <begin position="1"/>
        <end position="89"/>
    </location>
</feature>
<feature type="region of interest" description="Disordered" evidence="1">
    <location>
        <begin position="121"/>
        <end position="157"/>
    </location>
</feature>
<accession>A0AAN4ZP40</accession>
<sequence>MAHRGRRPSFTIFEDDAVAANPSSRPPAALQVQVQIRPSRQVRNDENVRRSSLSTTSGSRSRTGSSLSSTSVSSSTSMGGHYSDASTGASMTGAPLSHGASQYYYDNQDLVAAYPADENQPHFYDRENLRPAGPGYMPTTPERARLASDNAQQRQRPISPVAPLYVQVVDAGYLNQNANMAQPPPEQVVQAAPQQYYDAPAPQVAPRSPVQVIPQQYNDVPVAQAAQPVAGYPQMNGNAILVQPPPQAAPPQYNNGIAPTSPTVPS</sequence>
<feature type="non-terminal residue" evidence="2">
    <location>
        <position position="266"/>
    </location>
</feature>
<evidence type="ECO:0000313" key="3">
    <source>
        <dbReference type="Proteomes" id="UP001328107"/>
    </source>
</evidence>
<name>A0AAN4ZP40_9BILA</name>
<evidence type="ECO:0000256" key="1">
    <source>
        <dbReference type="SAM" id="MobiDB-lite"/>
    </source>
</evidence>
<gene>
    <name evidence="2" type="ORF">PMAYCL1PPCAC_14491</name>
</gene>
<organism evidence="2 3">
    <name type="scientific">Pristionchus mayeri</name>
    <dbReference type="NCBI Taxonomy" id="1317129"/>
    <lineage>
        <taxon>Eukaryota</taxon>
        <taxon>Metazoa</taxon>
        <taxon>Ecdysozoa</taxon>
        <taxon>Nematoda</taxon>
        <taxon>Chromadorea</taxon>
        <taxon>Rhabditida</taxon>
        <taxon>Rhabditina</taxon>
        <taxon>Diplogasteromorpha</taxon>
        <taxon>Diplogasteroidea</taxon>
        <taxon>Neodiplogasteridae</taxon>
        <taxon>Pristionchus</taxon>
    </lineage>
</organism>
<keyword evidence="3" id="KW-1185">Reference proteome</keyword>
<feature type="compositionally biased region" description="Low complexity" evidence="1">
    <location>
        <begin position="50"/>
        <end position="77"/>
    </location>
</feature>
<comment type="caution">
    <text evidence="2">The sequence shown here is derived from an EMBL/GenBank/DDBJ whole genome shotgun (WGS) entry which is preliminary data.</text>
</comment>
<evidence type="ECO:0000313" key="2">
    <source>
        <dbReference type="EMBL" id="GMR44296.1"/>
    </source>
</evidence>